<gene>
    <name evidence="1" type="ORF">SAMN02745213_01260</name>
</gene>
<proteinExistence type="predicted"/>
<dbReference type="RefSeq" id="WP_078928746.1">
    <property type="nucleotide sequence ID" value="NZ_FUXX01000018.1"/>
</dbReference>
<name>A0A1T4VBR7_9GAMM</name>
<reference evidence="2" key="1">
    <citation type="submission" date="2017-02" db="EMBL/GenBank/DDBJ databases">
        <authorList>
            <person name="Varghese N."/>
            <person name="Submissions S."/>
        </authorList>
    </citation>
    <scope>NUCLEOTIDE SEQUENCE [LARGE SCALE GENOMIC DNA]</scope>
    <source>
        <strain evidence="2">DSM 3072</strain>
    </source>
</reference>
<sequence>MSELYNANFFNSTLNKPMSVKKIESEISIKEIIALARHCGVIERSRIFDIVDFVCALVDFNDRGMLSSAKYTINNFRLNYYSKYAKEHISDKAFHNQLRKPEIVEFLEKLILRIYSYIGNDNPCSEHLELVKILSSVGITDVVPVDGSGFFVRLSCRKNFNSKTAGRKSTQRGIQKENAGIKVHMAFSNVNGTISHLSITEGTGSEREQVRADEYGEGMQNIKDRGYIDYNGESLYANRSQFHLTRYRTNVQGTVIMAVDGETGESLDELIGKAQSCEIPDNIKSEYIDMLVKRISDSGNEVIARVVRVRNPDGEFSYFGTNLPMDKIPAKAVYLLYRCRWEGSELTFKALQSGDGMRTINSSLLDVIITFMLGNILTYSFKQLVATVAKRIAKSEVSFSILRIHTVLKATDALIKSFTNGVRSSIYRAIHKQLDRILESCTRKEASLLDKQTFKDLPTVVKTIDDLVNG</sequence>
<evidence type="ECO:0000313" key="1">
    <source>
        <dbReference type="EMBL" id="SKA62412.1"/>
    </source>
</evidence>
<dbReference type="Proteomes" id="UP000242432">
    <property type="component" value="Unassembled WGS sequence"/>
</dbReference>
<evidence type="ECO:0000313" key="2">
    <source>
        <dbReference type="Proteomes" id="UP000242432"/>
    </source>
</evidence>
<dbReference type="AlphaFoldDB" id="A0A1T4VBR7"/>
<organism evidence="1 2">
    <name type="scientific">Succinivibrio dextrinosolvens DSM 3072</name>
    <dbReference type="NCBI Taxonomy" id="1123324"/>
    <lineage>
        <taxon>Bacteria</taxon>
        <taxon>Pseudomonadati</taxon>
        <taxon>Pseudomonadota</taxon>
        <taxon>Gammaproteobacteria</taxon>
        <taxon>Aeromonadales</taxon>
        <taxon>Succinivibrionaceae</taxon>
        <taxon>Succinivibrio</taxon>
    </lineage>
</organism>
<accession>A0A1T4VBR7</accession>
<protein>
    <submittedName>
        <fullName evidence="1">Transposase DDE domain-containing protein</fullName>
    </submittedName>
</protein>
<dbReference type="PANTHER" id="PTHR33258:SF1">
    <property type="entry name" value="TRANSPOSASE INSL FOR INSERTION SEQUENCE ELEMENT IS186A-RELATED"/>
    <property type="match status" value="1"/>
</dbReference>
<dbReference type="PANTHER" id="PTHR33258">
    <property type="entry name" value="TRANSPOSASE INSL FOR INSERTION SEQUENCE ELEMENT IS186A-RELATED"/>
    <property type="match status" value="1"/>
</dbReference>
<dbReference type="InterPro" id="IPR012337">
    <property type="entry name" value="RNaseH-like_sf"/>
</dbReference>
<dbReference type="SUPFAM" id="SSF53098">
    <property type="entry name" value="Ribonuclease H-like"/>
    <property type="match status" value="1"/>
</dbReference>
<dbReference type="EMBL" id="FUXX01000018">
    <property type="protein sequence ID" value="SKA62412.1"/>
    <property type="molecule type" value="Genomic_DNA"/>
</dbReference>
<keyword evidence="2" id="KW-1185">Reference proteome</keyword>